<protein>
    <recommendedName>
        <fullName evidence="10">G-protein coupled receptors family 1 profile domain-containing protein</fullName>
    </recommendedName>
</protein>
<evidence type="ECO:0000313" key="11">
    <source>
        <dbReference type="EMBL" id="CAI5442670.1"/>
    </source>
</evidence>
<feature type="transmembrane region" description="Helical" evidence="9">
    <location>
        <begin position="12"/>
        <end position="32"/>
    </location>
</feature>
<reference evidence="11" key="1">
    <citation type="submission" date="2022-11" db="EMBL/GenBank/DDBJ databases">
        <authorList>
            <person name="Kikuchi T."/>
        </authorList>
    </citation>
    <scope>NUCLEOTIDE SEQUENCE</scope>
    <source>
        <strain evidence="11">PS1010</strain>
    </source>
</reference>
<evidence type="ECO:0000256" key="4">
    <source>
        <dbReference type="ARBA" id="ARBA00022989"/>
    </source>
</evidence>
<dbReference type="EMBL" id="CANHGI010000002">
    <property type="protein sequence ID" value="CAI5442670.1"/>
    <property type="molecule type" value="Genomic_DNA"/>
</dbReference>
<evidence type="ECO:0000313" key="12">
    <source>
        <dbReference type="Proteomes" id="UP001152747"/>
    </source>
</evidence>
<dbReference type="Proteomes" id="UP001152747">
    <property type="component" value="Unassembled WGS sequence"/>
</dbReference>
<keyword evidence="5" id="KW-0297">G-protein coupled receptor</keyword>
<feature type="transmembrane region" description="Helical" evidence="9">
    <location>
        <begin position="86"/>
        <end position="110"/>
    </location>
</feature>
<proteinExistence type="predicted"/>
<keyword evidence="6 9" id="KW-0472">Membrane</keyword>
<evidence type="ECO:0000256" key="1">
    <source>
        <dbReference type="ARBA" id="ARBA00004651"/>
    </source>
</evidence>
<keyword evidence="4 9" id="KW-1133">Transmembrane helix</keyword>
<feature type="domain" description="G-protein coupled receptors family 1 profile" evidence="10">
    <location>
        <begin position="1"/>
        <end position="239"/>
    </location>
</feature>
<evidence type="ECO:0000256" key="7">
    <source>
        <dbReference type="ARBA" id="ARBA00023170"/>
    </source>
</evidence>
<dbReference type="InterPro" id="IPR000276">
    <property type="entry name" value="GPCR_Rhodpsn"/>
</dbReference>
<keyword evidence="2" id="KW-1003">Cell membrane</keyword>
<dbReference type="Pfam" id="PF00001">
    <property type="entry name" value="7tm_1"/>
    <property type="match status" value="1"/>
</dbReference>
<keyword evidence="8" id="KW-0807">Transducer</keyword>
<evidence type="ECO:0000256" key="2">
    <source>
        <dbReference type="ARBA" id="ARBA00022475"/>
    </source>
</evidence>
<feature type="transmembrane region" description="Helical" evidence="9">
    <location>
        <begin position="138"/>
        <end position="157"/>
    </location>
</feature>
<keyword evidence="7" id="KW-0675">Receptor</keyword>
<comment type="caution">
    <text evidence="11">The sequence shown here is derived from an EMBL/GenBank/DDBJ whole genome shotgun (WGS) entry which is preliminary data.</text>
</comment>
<organism evidence="11 12">
    <name type="scientific">Caenorhabditis angaria</name>
    <dbReference type="NCBI Taxonomy" id="860376"/>
    <lineage>
        <taxon>Eukaryota</taxon>
        <taxon>Metazoa</taxon>
        <taxon>Ecdysozoa</taxon>
        <taxon>Nematoda</taxon>
        <taxon>Chromadorea</taxon>
        <taxon>Rhabditida</taxon>
        <taxon>Rhabditina</taxon>
        <taxon>Rhabditomorpha</taxon>
        <taxon>Rhabditoidea</taxon>
        <taxon>Rhabditidae</taxon>
        <taxon>Peloderinae</taxon>
        <taxon>Caenorhabditis</taxon>
    </lineage>
</organism>
<sequence length="289" mass="33173">MLSSSLELTYSLALSDTWTSIVIALSLFWNSYKPVVLQWYHKTYCFPLTLEAFRTGGLLTGIFHLVALAFSHYLQIGRPFDHNQVLPLRTIHIIICLMWATPPLGLMAYFSSWEGQGYRNESCLGIQFYENFYFRTNISLIIIVLIAATTLFYVRMLQKINEVRNKTTATASARGKRTVVTAVLIFGTFLFGWMPASILYILTAEGMPLYGKKSIWITVLSIVVMVNIMVKTLTNPIIYATRIPEIRQFVVQKLLWKIIPLREVSRRQSEVCTPLRERSQCMNTNSMMV</sequence>
<feature type="transmembrane region" description="Helical" evidence="9">
    <location>
        <begin position="178"/>
        <end position="202"/>
    </location>
</feature>
<dbReference type="GO" id="GO:0005886">
    <property type="term" value="C:plasma membrane"/>
    <property type="evidence" value="ECO:0007669"/>
    <property type="project" value="UniProtKB-SubCell"/>
</dbReference>
<feature type="transmembrane region" description="Helical" evidence="9">
    <location>
        <begin position="52"/>
        <end position="74"/>
    </location>
</feature>
<dbReference type="PROSITE" id="PS50262">
    <property type="entry name" value="G_PROTEIN_RECEP_F1_2"/>
    <property type="match status" value="1"/>
</dbReference>
<dbReference type="AlphaFoldDB" id="A0A9P1ICS1"/>
<feature type="transmembrane region" description="Helical" evidence="9">
    <location>
        <begin position="214"/>
        <end position="233"/>
    </location>
</feature>
<dbReference type="PANTHER" id="PTHR24249">
    <property type="entry name" value="HISTAMINE RECEPTOR-RELATED G-PROTEIN COUPLED RECEPTOR"/>
    <property type="match status" value="1"/>
</dbReference>
<keyword evidence="12" id="KW-1185">Reference proteome</keyword>
<dbReference type="PANTHER" id="PTHR24249:SF418">
    <property type="entry name" value="G-PROTEIN COUPLED RECEPTORS FAMILY 1 PROFILE DOMAIN-CONTAINING PROTEIN"/>
    <property type="match status" value="1"/>
</dbReference>
<evidence type="ECO:0000256" key="3">
    <source>
        <dbReference type="ARBA" id="ARBA00022692"/>
    </source>
</evidence>
<dbReference type="GO" id="GO:0004930">
    <property type="term" value="F:G protein-coupled receptor activity"/>
    <property type="evidence" value="ECO:0007669"/>
    <property type="project" value="UniProtKB-KW"/>
</dbReference>
<gene>
    <name evidence="11" type="ORF">CAMP_LOCUS5307</name>
</gene>
<evidence type="ECO:0000256" key="5">
    <source>
        <dbReference type="ARBA" id="ARBA00023040"/>
    </source>
</evidence>
<dbReference type="SUPFAM" id="SSF81321">
    <property type="entry name" value="Family A G protein-coupled receptor-like"/>
    <property type="match status" value="1"/>
</dbReference>
<dbReference type="InterPro" id="IPR050569">
    <property type="entry name" value="TAAR"/>
</dbReference>
<evidence type="ECO:0000256" key="9">
    <source>
        <dbReference type="SAM" id="Phobius"/>
    </source>
</evidence>
<accession>A0A9P1ICS1</accession>
<dbReference type="Gene3D" id="1.20.1070.10">
    <property type="entry name" value="Rhodopsin 7-helix transmembrane proteins"/>
    <property type="match status" value="1"/>
</dbReference>
<keyword evidence="3 9" id="KW-0812">Transmembrane</keyword>
<dbReference type="OrthoDB" id="9894375at2759"/>
<comment type="subcellular location">
    <subcellularLocation>
        <location evidence="1">Cell membrane</location>
        <topology evidence="1">Multi-pass membrane protein</topology>
    </subcellularLocation>
</comment>
<dbReference type="InterPro" id="IPR017452">
    <property type="entry name" value="GPCR_Rhodpsn_7TM"/>
</dbReference>
<evidence type="ECO:0000259" key="10">
    <source>
        <dbReference type="PROSITE" id="PS50262"/>
    </source>
</evidence>
<evidence type="ECO:0000256" key="8">
    <source>
        <dbReference type="ARBA" id="ARBA00023224"/>
    </source>
</evidence>
<name>A0A9P1ICS1_9PELO</name>
<dbReference type="PRINTS" id="PR00237">
    <property type="entry name" value="GPCRRHODOPSN"/>
</dbReference>
<evidence type="ECO:0000256" key="6">
    <source>
        <dbReference type="ARBA" id="ARBA00023136"/>
    </source>
</evidence>